<evidence type="ECO:0000313" key="1">
    <source>
        <dbReference type="EMBL" id="TKR76417.1"/>
    </source>
</evidence>
<dbReference type="Proteomes" id="UP000298663">
    <property type="component" value="Unassembled WGS sequence"/>
</dbReference>
<dbReference type="AlphaFoldDB" id="A0A4U5N209"/>
<dbReference type="EMBL" id="AZBU02000005">
    <property type="protein sequence ID" value="TKR76417.1"/>
    <property type="molecule type" value="Genomic_DNA"/>
</dbReference>
<reference evidence="1 2" key="2">
    <citation type="journal article" date="2019" name="G3 (Bethesda)">
        <title>Hybrid Assembly of the Genome of the Entomopathogenic Nematode Steinernema carpocapsae Identifies the X-Chromosome.</title>
        <authorList>
            <person name="Serra L."/>
            <person name="Macchietto M."/>
            <person name="Macias-Munoz A."/>
            <person name="McGill C.J."/>
            <person name="Rodriguez I.M."/>
            <person name="Rodriguez B."/>
            <person name="Murad R."/>
            <person name="Mortazavi A."/>
        </authorList>
    </citation>
    <scope>NUCLEOTIDE SEQUENCE [LARGE SCALE GENOMIC DNA]</scope>
    <source>
        <strain evidence="1 2">ALL</strain>
    </source>
</reference>
<proteinExistence type="predicted"/>
<organism evidence="1 2">
    <name type="scientific">Steinernema carpocapsae</name>
    <name type="common">Entomopathogenic nematode</name>
    <dbReference type="NCBI Taxonomy" id="34508"/>
    <lineage>
        <taxon>Eukaryota</taxon>
        <taxon>Metazoa</taxon>
        <taxon>Ecdysozoa</taxon>
        <taxon>Nematoda</taxon>
        <taxon>Chromadorea</taxon>
        <taxon>Rhabditida</taxon>
        <taxon>Tylenchina</taxon>
        <taxon>Panagrolaimomorpha</taxon>
        <taxon>Strongyloidoidea</taxon>
        <taxon>Steinernematidae</taxon>
        <taxon>Steinernema</taxon>
    </lineage>
</organism>
<evidence type="ECO:0000313" key="2">
    <source>
        <dbReference type="Proteomes" id="UP000298663"/>
    </source>
</evidence>
<sequence length="314" mass="36475">MAWLLSFFAPMKLRTDLMKLHLKLGNMNFIPFAFMEDVLSNFSATRSLARYKKLSGSFGKYANRWEENAYTTILYVENGTFTRFRDHRHNQPIGPAGNVENSAKYRLWKVVAYKVSDNQIPKIDPNLPRGLDEFAVESGMLCLSLRTSKIDEKWVKLFSSWKHLNTLIIHSTLSGPTLHLLFSLLDREQLVRVGIFSENYGDREVYLFKQFLQQSQFLSLEFMSNTNSNSLLKERILAEEDLKKFVGSTVHWKRKEQLHNDSFEKVGLVDESLLLFKKRNLLAYYFNDAATQSTTDEEFVAGARSSLLRFVHEE</sequence>
<accession>A0A4U5N209</accession>
<comment type="caution">
    <text evidence="1">The sequence shown here is derived from an EMBL/GenBank/DDBJ whole genome shotgun (WGS) entry which is preliminary data.</text>
</comment>
<protein>
    <submittedName>
        <fullName evidence="1">Uncharacterized protein</fullName>
    </submittedName>
</protein>
<gene>
    <name evidence="1" type="ORF">L596_017557</name>
</gene>
<keyword evidence="2" id="KW-1185">Reference proteome</keyword>
<name>A0A4U5N209_STECR</name>
<reference evidence="1 2" key="1">
    <citation type="journal article" date="2015" name="Genome Biol.">
        <title>Comparative genomics of Steinernema reveals deeply conserved gene regulatory networks.</title>
        <authorList>
            <person name="Dillman A.R."/>
            <person name="Macchietto M."/>
            <person name="Porter C.F."/>
            <person name="Rogers A."/>
            <person name="Williams B."/>
            <person name="Antoshechkin I."/>
            <person name="Lee M.M."/>
            <person name="Goodwin Z."/>
            <person name="Lu X."/>
            <person name="Lewis E.E."/>
            <person name="Goodrich-Blair H."/>
            <person name="Stock S.P."/>
            <person name="Adams B.J."/>
            <person name="Sternberg P.W."/>
            <person name="Mortazavi A."/>
        </authorList>
    </citation>
    <scope>NUCLEOTIDE SEQUENCE [LARGE SCALE GENOMIC DNA]</scope>
    <source>
        <strain evidence="1 2">ALL</strain>
    </source>
</reference>